<keyword evidence="1" id="KW-0472">Membrane</keyword>
<dbReference type="InterPro" id="IPR009323">
    <property type="entry name" value="DUF979"/>
</dbReference>
<feature type="transmembrane region" description="Helical" evidence="1">
    <location>
        <begin position="186"/>
        <end position="210"/>
    </location>
</feature>
<feature type="transmembrane region" description="Helical" evidence="1">
    <location>
        <begin position="38"/>
        <end position="68"/>
    </location>
</feature>
<feature type="transmembrane region" description="Helical" evidence="1">
    <location>
        <begin position="285"/>
        <end position="303"/>
    </location>
</feature>
<dbReference type="RefSeq" id="WP_350343373.1">
    <property type="nucleotide sequence ID" value="NZ_CP158367.1"/>
</dbReference>
<protein>
    <submittedName>
        <fullName evidence="2">DUF979 domain-containing protein</fullName>
    </submittedName>
</protein>
<reference evidence="2" key="2">
    <citation type="submission" date="2024-06" db="EMBL/GenBank/DDBJ databases">
        <authorList>
            <person name="Petrova K.O."/>
            <person name="Toshchakov S.V."/>
            <person name="Boltjanskaja Y.V."/>
            <person name="Kevbrin V."/>
        </authorList>
    </citation>
    <scope>NUCLEOTIDE SEQUENCE</scope>
    <source>
        <strain evidence="2">Z-910T</strain>
    </source>
</reference>
<keyword evidence="1" id="KW-0812">Transmembrane</keyword>
<keyword evidence="1" id="KW-1133">Transmembrane helix</keyword>
<gene>
    <name evidence="2" type="ORF">PRVXT_002672</name>
</gene>
<feature type="transmembrane region" description="Helical" evidence="1">
    <location>
        <begin position="153"/>
        <end position="174"/>
    </location>
</feature>
<proteinExistence type="predicted"/>
<feature type="transmembrane region" description="Helical" evidence="1">
    <location>
        <begin position="121"/>
        <end position="141"/>
    </location>
</feature>
<sequence length="304" mass="32044">MDAILLEILYFLCGFVALITAHTAFVDENNKARLGTGLFWLIVAATFILGGFLPPVVVGILVVILGILTSTKQVSFGNMEESSEDFKEKNAKRIGNTLFIPAVSIALFAFAIAQFTPLDGLVGLGIGAIAATIISAFLTKAKPKEFSYEGSRLLQLIGAVSILPQVLAALGSVFNEAEVGEVISQGVYTVVPEGSVIFGVVAYCLGMAIFTMIMGNAFAAFAVITAGIGVPFVLDLGADPIVVGALGMTAGFCGTLLTPMAANFNIVPVAILEIDDKYKVIKKQLPVAILLLLIHIVLMLVWAF</sequence>
<dbReference type="EMBL" id="CP158367">
    <property type="protein sequence ID" value="XBX74621.1"/>
    <property type="molecule type" value="Genomic_DNA"/>
</dbReference>
<name>A0AAU7VKI9_9FIRM</name>
<organism evidence="2">
    <name type="scientific">Proteinivorax tanatarense</name>
    <dbReference type="NCBI Taxonomy" id="1260629"/>
    <lineage>
        <taxon>Bacteria</taxon>
        <taxon>Bacillati</taxon>
        <taxon>Bacillota</taxon>
        <taxon>Clostridia</taxon>
        <taxon>Eubacteriales</taxon>
        <taxon>Proteinivoracaceae</taxon>
        <taxon>Proteinivorax</taxon>
    </lineage>
</organism>
<evidence type="ECO:0000256" key="1">
    <source>
        <dbReference type="SAM" id="Phobius"/>
    </source>
</evidence>
<reference evidence="2" key="1">
    <citation type="journal article" date="2013" name="Extremophiles">
        <title>Proteinivorax tanatarense gen. nov., sp. nov., an anaerobic, haloalkaliphilic, proteolytic bacterium isolated from a decaying algal bloom, and proposal of Proteinivoraceae fam. nov.</title>
        <authorList>
            <person name="Kevbrin V."/>
            <person name="Boltyanskaya Y."/>
            <person name="Zhilina T."/>
            <person name="Kolganova T."/>
            <person name="Lavrentjeva E."/>
            <person name="Kuznetsov B."/>
        </authorList>
    </citation>
    <scope>NUCLEOTIDE SEQUENCE</scope>
    <source>
        <strain evidence="2">Z-910T</strain>
    </source>
</reference>
<feature type="transmembrane region" description="Helical" evidence="1">
    <location>
        <begin position="217"/>
        <end position="234"/>
    </location>
</feature>
<evidence type="ECO:0000313" key="2">
    <source>
        <dbReference type="EMBL" id="XBX74621.1"/>
    </source>
</evidence>
<feature type="transmembrane region" description="Helical" evidence="1">
    <location>
        <begin position="7"/>
        <end position="26"/>
    </location>
</feature>
<dbReference type="AlphaFoldDB" id="A0AAU7VKI9"/>
<feature type="transmembrane region" description="Helical" evidence="1">
    <location>
        <begin position="240"/>
        <end position="264"/>
    </location>
</feature>
<dbReference type="Pfam" id="PF06166">
    <property type="entry name" value="DUF979"/>
    <property type="match status" value="1"/>
</dbReference>
<feature type="transmembrane region" description="Helical" evidence="1">
    <location>
        <begin position="97"/>
        <end position="115"/>
    </location>
</feature>
<accession>A0AAU7VKI9</accession>